<dbReference type="RefSeq" id="WP_136495347.1">
    <property type="nucleotide sequence ID" value="NZ_CP046052.1"/>
</dbReference>
<dbReference type="GO" id="GO:0016787">
    <property type="term" value="F:hydrolase activity"/>
    <property type="evidence" value="ECO:0007669"/>
    <property type="project" value="UniProtKB-KW"/>
</dbReference>
<evidence type="ECO:0000313" key="2">
    <source>
        <dbReference type="EMBL" id="QGM45058.1"/>
    </source>
</evidence>
<accession>A0A6B8KEQ7</accession>
<feature type="domain" description="Serine aminopeptidase S33" evidence="1">
    <location>
        <begin position="39"/>
        <end position="313"/>
    </location>
</feature>
<reference evidence="2 3" key="1">
    <citation type="submission" date="2019-11" db="EMBL/GenBank/DDBJ databases">
        <title>The genome sequence of Methylocystis heyeri.</title>
        <authorList>
            <person name="Oshkin I.Y."/>
            <person name="Miroshnikov K."/>
            <person name="Dedysh S.N."/>
        </authorList>
    </citation>
    <scope>NUCLEOTIDE SEQUENCE [LARGE SCALE GENOMIC DNA]</scope>
    <source>
        <strain evidence="2 3">H2</strain>
    </source>
</reference>
<dbReference type="Proteomes" id="UP000309061">
    <property type="component" value="Chromosome"/>
</dbReference>
<dbReference type="InterPro" id="IPR022742">
    <property type="entry name" value="Hydrolase_4"/>
</dbReference>
<dbReference type="Pfam" id="PF12146">
    <property type="entry name" value="Hydrolase_4"/>
    <property type="match status" value="1"/>
</dbReference>
<dbReference type="KEGG" id="mhey:H2LOC_004780"/>
<evidence type="ECO:0000259" key="1">
    <source>
        <dbReference type="Pfam" id="PF12146"/>
    </source>
</evidence>
<dbReference type="AlphaFoldDB" id="A0A6B8KEQ7"/>
<dbReference type="InterPro" id="IPR029058">
    <property type="entry name" value="AB_hydrolase_fold"/>
</dbReference>
<dbReference type="Gene3D" id="3.40.50.1820">
    <property type="entry name" value="alpha/beta hydrolase"/>
    <property type="match status" value="1"/>
</dbReference>
<keyword evidence="3" id="KW-1185">Reference proteome</keyword>
<dbReference type="PANTHER" id="PTHR11614">
    <property type="entry name" value="PHOSPHOLIPASE-RELATED"/>
    <property type="match status" value="1"/>
</dbReference>
<dbReference type="OrthoDB" id="9788260at2"/>
<dbReference type="InterPro" id="IPR051044">
    <property type="entry name" value="MAG_DAG_Lipase"/>
</dbReference>
<keyword evidence="2" id="KW-0378">Hydrolase</keyword>
<protein>
    <submittedName>
        <fullName evidence="2">Alpha/beta fold hydrolase</fullName>
    </submittedName>
</protein>
<gene>
    <name evidence="2" type="ORF">H2LOC_004780</name>
</gene>
<proteinExistence type="predicted"/>
<sequence length="341" mass="37726">MIELVATPDNPIPPGARLYPLNAADGAVLRMARFTPQQAPRGTVALFQGRAEFIEKYFETIHDLTLRGFEVVTLDWRGQGGSERELSNARKGHIDDFAQYQRDLDAFLFKMSLLGCPRPWFALAHSMGGAILFEKAHDGDAQFARLVVTAPMIDLYGLRFPVASRIFANTLDMLGLGAMFIPGGGEATLSLGGDEPDLIAGPGKPPVFCLTFEGNKLTSDRDRFTRNAGVLAREPNLGIGDPTIGWVNAAFRQMARFIDLDYPRRWKTPTLLITCGRDEIVSTPAIERFAQRLDIATLVDIPGARHEAMMERDELRSLFWAAFDAFVPGHFGQDDRISLKG</sequence>
<dbReference type="SUPFAM" id="SSF53474">
    <property type="entry name" value="alpha/beta-Hydrolases"/>
    <property type="match status" value="1"/>
</dbReference>
<name>A0A6B8KEQ7_9HYPH</name>
<dbReference type="EMBL" id="CP046052">
    <property type="protein sequence ID" value="QGM45058.1"/>
    <property type="molecule type" value="Genomic_DNA"/>
</dbReference>
<organism evidence="2 3">
    <name type="scientific">Methylocystis heyeri</name>
    <dbReference type="NCBI Taxonomy" id="391905"/>
    <lineage>
        <taxon>Bacteria</taxon>
        <taxon>Pseudomonadati</taxon>
        <taxon>Pseudomonadota</taxon>
        <taxon>Alphaproteobacteria</taxon>
        <taxon>Hyphomicrobiales</taxon>
        <taxon>Methylocystaceae</taxon>
        <taxon>Methylocystis</taxon>
    </lineage>
</organism>
<evidence type="ECO:0000313" key="3">
    <source>
        <dbReference type="Proteomes" id="UP000309061"/>
    </source>
</evidence>